<proteinExistence type="predicted"/>
<evidence type="ECO:0000313" key="2">
    <source>
        <dbReference type="EMBL" id="KAK8960399.1"/>
    </source>
</evidence>
<name>A0ABR2M9P7_9ASPA</name>
<dbReference type="Proteomes" id="UP001412067">
    <property type="component" value="Unassembled WGS sequence"/>
</dbReference>
<gene>
    <name evidence="2" type="ORF">KSP40_PGU011279</name>
</gene>
<dbReference type="PANTHER" id="PTHR45868">
    <property type="entry name" value="HEAVY METAL-ASSOCIATED ISOPRENYLATED PLANT PROTEIN 33-RELATED"/>
    <property type="match status" value="1"/>
</dbReference>
<keyword evidence="1" id="KW-0479">Metal-binding</keyword>
<organism evidence="2 3">
    <name type="scientific">Platanthera guangdongensis</name>
    <dbReference type="NCBI Taxonomy" id="2320717"/>
    <lineage>
        <taxon>Eukaryota</taxon>
        <taxon>Viridiplantae</taxon>
        <taxon>Streptophyta</taxon>
        <taxon>Embryophyta</taxon>
        <taxon>Tracheophyta</taxon>
        <taxon>Spermatophyta</taxon>
        <taxon>Magnoliopsida</taxon>
        <taxon>Liliopsida</taxon>
        <taxon>Asparagales</taxon>
        <taxon>Orchidaceae</taxon>
        <taxon>Orchidoideae</taxon>
        <taxon>Orchideae</taxon>
        <taxon>Orchidinae</taxon>
        <taxon>Platanthera</taxon>
    </lineage>
</organism>
<evidence type="ECO:0000256" key="1">
    <source>
        <dbReference type="ARBA" id="ARBA00022723"/>
    </source>
</evidence>
<keyword evidence="3" id="KW-1185">Reference proteome</keyword>
<accession>A0ABR2M9P7</accession>
<reference evidence="2 3" key="1">
    <citation type="journal article" date="2022" name="Nat. Plants">
        <title>Genomes of leafy and leafless Platanthera orchids illuminate the evolution of mycoheterotrophy.</title>
        <authorList>
            <person name="Li M.H."/>
            <person name="Liu K.W."/>
            <person name="Li Z."/>
            <person name="Lu H.C."/>
            <person name="Ye Q.L."/>
            <person name="Zhang D."/>
            <person name="Wang J.Y."/>
            <person name="Li Y.F."/>
            <person name="Zhong Z.M."/>
            <person name="Liu X."/>
            <person name="Yu X."/>
            <person name="Liu D.K."/>
            <person name="Tu X.D."/>
            <person name="Liu B."/>
            <person name="Hao Y."/>
            <person name="Liao X.Y."/>
            <person name="Jiang Y.T."/>
            <person name="Sun W.H."/>
            <person name="Chen J."/>
            <person name="Chen Y.Q."/>
            <person name="Ai Y."/>
            <person name="Zhai J.W."/>
            <person name="Wu S.S."/>
            <person name="Zhou Z."/>
            <person name="Hsiao Y.Y."/>
            <person name="Wu W.L."/>
            <person name="Chen Y.Y."/>
            <person name="Lin Y.F."/>
            <person name="Hsu J.L."/>
            <person name="Li C.Y."/>
            <person name="Wang Z.W."/>
            <person name="Zhao X."/>
            <person name="Zhong W.Y."/>
            <person name="Ma X.K."/>
            <person name="Ma L."/>
            <person name="Huang J."/>
            <person name="Chen G.Z."/>
            <person name="Huang M.Z."/>
            <person name="Huang L."/>
            <person name="Peng D.H."/>
            <person name="Luo Y.B."/>
            <person name="Zou S.Q."/>
            <person name="Chen S.P."/>
            <person name="Lan S."/>
            <person name="Tsai W.C."/>
            <person name="Van de Peer Y."/>
            <person name="Liu Z.J."/>
        </authorList>
    </citation>
    <scope>NUCLEOTIDE SEQUENCE [LARGE SCALE GENOMIC DNA]</scope>
    <source>
        <strain evidence="2">Lor288</strain>
    </source>
</reference>
<comment type="caution">
    <text evidence="2">The sequence shown here is derived from an EMBL/GenBank/DDBJ whole genome shotgun (WGS) entry which is preliminary data.</text>
</comment>
<dbReference type="PANTHER" id="PTHR45868:SF80">
    <property type="entry name" value="F15K9.8-RELATED"/>
    <property type="match status" value="1"/>
</dbReference>
<dbReference type="Gene3D" id="3.30.70.100">
    <property type="match status" value="1"/>
</dbReference>
<protein>
    <submittedName>
        <fullName evidence="2">Uncharacterized protein</fullName>
    </submittedName>
</protein>
<evidence type="ECO:0000313" key="3">
    <source>
        <dbReference type="Proteomes" id="UP001412067"/>
    </source>
</evidence>
<sequence>MARGNLCAYANGIPSAPGVDVLDSSRRVYTVDVDAKSGKVTVKGNVDAKALIHRLYKSGKVAELWPEIGRPAAGANPSETYPPRADMRMKKDWWSSLSDEHEKGLIIEEETAAGEKSSARMTNLGAAFASRLPAQKAMPSENKLEILSNAVEDAVQRIKIHDDVFSGTADELQRCRRAIKIAKNRISKHDGEIAEWDRRWKEMAFKMHDGDAPANDPPPAGNSCWAERFRAPTKLGLVEERLEDLIGVGGEATKAGMEMVAAAEECALSSAESAKSAANSCATAKHMWEIWQMLIRRIEMLKASVE</sequence>
<dbReference type="EMBL" id="JBBWWR010000010">
    <property type="protein sequence ID" value="KAK8960399.1"/>
    <property type="molecule type" value="Genomic_DNA"/>
</dbReference>